<keyword evidence="1" id="KW-0812">Transmembrane</keyword>
<sequence>FSHYSLQFSVISLFSCFKSNPLFSPFFQVPFLKSVLMITAVVCSVVNLMPSFSYFTNKDPIFITELAQLLNKTLISALDREYWYPII</sequence>
<keyword evidence="1" id="KW-0472">Membrane</keyword>
<dbReference type="AlphaFoldDB" id="A0A0V0GIZ0"/>
<protein>
    <submittedName>
        <fullName evidence="2">Putative ovule protein</fullName>
    </submittedName>
</protein>
<dbReference type="EMBL" id="GEDG01037852">
    <property type="protein sequence ID" value="JAP07891.1"/>
    <property type="molecule type" value="Transcribed_RNA"/>
</dbReference>
<evidence type="ECO:0000313" key="2">
    <source>
        <dbReference type="EMBL" id="JAP07891.1"/>
    </source>
</evidence>
<keyword evidence="1" id="KW-1133">Transmembrane helix</keyword>
<evidence type="ECO:0000256" key="1">
    <source>
        <dbReference type="SAM" id="Phobius"/>
    </source>
</evidence>
<feature type="transmembrane region" description="Helical" evidence="1">
    <location>
        <begin position="31"/>
        <end position="49"/>
    </location>
</feature>
<reference evidence="2" key="1">
    <citation type="submission" date="2015-12" db="EMBL/GenBank/DDBJ databases">
        <title>Gene expression during late stages of embryo sac development: a critical building block for successful pollen-pistil interactions.</title>
        <authorList>
            <person name="Liu Y."/>
            <person name="Joly V."/>
            <person name="Sabar M."/>
            <person name="Matton D.P."/>
        </authorList>
    </citation>
    <scope>NUCLEOTIDE SEQUENCE</scope>
</reference>
<proteinExistence type="predicted"/>
<accession>A0A0V0GIZ0</accession>
<organism evidence="2">
    <name type="scientific">Solanum chacoense</name>
    <name type="common">Chaco potato</name>
    <dbReference type="NCBI Taxonomy" id="4108"/>
    <lineage>
        <taxon>Eukaryota</taxon>
        <taxon>Viridiplantae</taxon>
        <taxon>Streptophyta</taxon>
        <taxon>Embryophyta</taxon>
        <taxon>Tracheophyta</taxon>
        <taxon>Spermatophyta</taxon>
        <taxon>Magnoliopsida</taxon>
        <taxon>eudicotyledons</taxon>
        <taxon>Gunneridae</taxon>
        <taxon>Pentapetalae</taxon>
        <taxon>asterids</taxon>
        <taxon>lamiids</taxon>
        <taxon>Solanales</taxon>
        <taxon>Solanaceae</taxon>
        <taxon>Solanoideae</taxon>
        <taxon>Solaneae</taxon>
        <taxon>Solanum</taxon>
    </lineage>
</organism>
<feature type="non-terminal residue" evidence="2">
    <location>
        <position position="1"/>
    </location>
</feature>
<name>A0A0V0GIZ0_SOLCH</name>